<proteinExistence type="predicted"/>
<keyword evidence="2" id="KW-0012">Acyltransferase</keyword>
<dbReference type="PANTHER" id="PTHR43626:SF4">
    <property type="entry name" value="GCN5-RELATED N-ACETYLTRANSFERASE 2, CHLOROPLASTIC"/>
    <property type="match status" value="1"/>
</dbReference>
<dbReference type="InterPro" id="IPR000182">
    <property type="entry name" value="GNAT_dom"/>
</dbReference>
<dbReference type="Pfam" id="PF00583">
    <property type="entry name" value="Acetyltransf_1"/>
    <property type="match status" value="1"/>
</dbReference>
<dbReference type="SUPFAM" id="SSF55729">
    <property type="entry name" value="Acyl-CoA N-acyltransferases (Nat)"/>
    <property type="match status" value="1"/>
</dbReference>
<dbReference type="EMBL" id="LNQE01001219">
    <property type="protein sequence ID" value="KUG20168.1"/>
    <property type="molecule type" value="Genomic_DNA"/>
</dbReference>
<dbReference type="AlphaFoldDB" id="A0A0W8FGY4"/>
<dbReference type="CDD" id="cd04301">
    <property type="entry name" value="NAT_SF"/>
    <property type="match status" value="1"/>
</dbReference>
<dbReference type="InterPro" id="IPR016181">
    <property type="entry name" value="Acyl_CoA_acyltransferase"/>
</dbReference>
<protein>
    <submittedName>
        <fullName evidence="4">Gcn5-related</fullName>
    </submittedName>
</protein>
<dbReference type="PROSITE" id="PS51186">
    <property type="entry name" value="GNAT"/>
    <property type="match status" value="1"/>
</dbReference>
<feature type="domain" description="N-acetyltransferase" evidence="3">
    <location>
        <begin position="16"/>
        <end position="150"/>
    </location>
</feature>
<gene>
    <name evidence="4" type="ORF">ASZ90_010119</name>
</gene>
<comment type="caution">
    <text evidence="4">The sequence shown here is derived from an EMBL/GenBank/DDBJ whole genome shotgun (WGS) entry which is preliminary data.</text>
</comment>
<accession>A0A0W8FGY4</accession>
<evidence type="ECO:0000256" key="2">
    <source>
        <dbReference type="ARBA" id="ARBA00023315"/>
    </source>
</evidence>
<dbReference type="PANTHER" id="PTHR43626">
    <property type="entry name" value="ACYL-COA N-ACYLTRANSFERASE"/>
    <property type="match status" value="1"/>
</dbReference>
<evidence type="ECO:0000313" key="4">
    <source>
        <dbReference type="EMBL" id="KUG20168.1"/>
    </source>
</evidence>
<dbReference type="GO" id="GO:0008080">
    <property type="term" value="F:N-acetyltransferase activity"/>
    <property type="evidence" value="ECO:0007669"/>
    <property type="project" value="InterPro"/>
</dbReference>
<keyword evidence="1" id="KW-0808">Transferase</keyword>
<dbReference type="GO" id="GO:0005737">
    <property type="term" value="C:cytoplasm"/>
    <property type="evidence" value="ECO:0007669"/>
    <property type="project" value="TreeGrafter"/>
</dbReference>
<dbReference type="Gene3D" id="3.40.630.30">
    <property type="match status" value="1"/>
</dbReference>
<reference evidence="4" key="1">
    <citation type="journal article" date="2015" name="Proc. Natl. Acad. Sci. U.S.A.">
        <title>Networks of energetic and metabolic interactions define dynamics in microbial communities.</title>
        <authorList>
            <person name="Embree M."/>
            <person name="Liu J.K."/>
            <person name="Al-Bassam M.M."/>
            <person name="Zengler K."/>
        </authorList>
    </citation>
    <scope>NUCLEOTIDE SEQUENCE</scope>
</reference>
<name>A0A0W8FGY4_9ZZZZ</name>
<evidence type="ECO:0000259" key="3">
    <source>
        <dbReference type="PROSITE" id="PS51186"/>
    </source>
</evidence>
<evidence type="ECO:0000256" key="1">
    <source>
        <dbReference type="ARBA" id="ARBA00022679"/>
    </source>
</evidence>
<organism evidence="4">
    <name type="scientific">hydrocarbon metagenome</name>
    <dbReference type="NCBI Taxonomy" id="938273"/>
    <lineage>
        <taxon>unclassified sequences</taxon>
        <taxon>metagenomes</taxon>
        <taxon>ecological metagenomes</taxon>
    </lineage>
</organism>
<sequence>MVPDQHGEMMDDEHEIEIRMVTAWDEEAIADLYRAGGWWKEGWDPSGIAALIRGSFAFAVAVDTESGRAIGMGRVLSDGIADAFIEDVVVLSSYRHMGIGTMIVSALLERCRSANIGWIVLIAEPGLDEFYTPLGFLRMEGYIPMRYQGDGRGA</sequence>
<dbReference type="InterPro" id="IPR045039">
    <property type="entry name" value="NSI-like"/>
</dbReference>